<reference evidence="2 3" key="1">
    <citation type="submission" date="2021-06" db="EMBL/GenBank/DDBJ databases">
        <title>Caerostris extrusa draft genome.</title>
        <authorList>
            <person name="Kono N."/>
            <person name="Arakawa K."/>
        </authorList>
    </citation>
    <scope>NUCLEOTIDE SEQUENCE [LARGE SCALE GENOMIC DNA]</scope>
</reference>
<dbReference type="Gene3D" id="1.25.40.420">
    <property type="match status" value="1"/>
</dbReference>
<dbReference type="Proteomes" id="UP001054945">
    <property type="component" value="Unassembled WGS sequence"/>
</dbReference>
<evidence type="ECO:0000313" key="2">
    <source>
        <dbReference type="EMBL" id="GIY64655.1"/>
    </source>
</evidence>
<dbReference type="PROSITE" id="PS50097">
    <property type="entry name" value="BTB"/>
    <property type="match status" value="1"/>
</dbReference>
<dbReference type="InterPro" id="IPR011333">
    <property type="entry name" value="SKP1/BTB/POZ_sf"/>
</dbReference>
<comment type="caution">
    <text evidence="2">The sequence shown here is derived from an EMBL/GenBank/DDBJ whole genome shotgun (WGS) entry which is preliminary data.</text>
</comment>
<gene>
    <name evidence="2" type="primary">Tdpoz3</name>
    <name evidence="2" type="ORF">CEXT_758491</name>
</gene>
<name>A0AAV4V402_CAEEX</name>
<proteinExistence type="predicted"/>
<organism evidence="2 3">
    <name type="scientific">Caerostris extrusa</name>
    <name type="common">Bark spider</name>
    <name type="synonym">Caerostris bankana</name>
    <dbReference type="NCBI Taxonomy" id="172846"/>
    <lineage>
        <taxon>Eukaryota</taxon>
        <taxon>Metazoa</taxon>
        <taxon>Ecdysozoa</taxon>
        <taxon>Arthropoda</taxon>
        <taxon>Chelicerata</taxon>
        <taxon>Arachnida</taxon>
        <taxon>Araneae</taxon>
        <taxon>Araneomorphae</taxon>
        <taxon>Entelegynae</taxon>
        <taxon>Araneoidea</taxon>
        <taxon>Araneidae</taxon>
        <taxon>Caerostris</taxon>
    </lineage>
</organism>
<dbReference type="InterPro" id="IPR000210">
    <property type="entry name" value="BTB/POZ_dom"/>
</dbReference>
<evidence type="ECO:0000313" key="3">
    <source>
        <dbReference type="Proteomes" id="UP001054945"/>
    </source>
</evidence>
<evidence type="ECO:0000259" key="1">
    <source>
        <dbReference type="PROSITE" id="PS50097"/>
    </source>
</evidence>
<dbReference type="CDD" id="cd18186">
    <property type="entry name" value="BTB_POZ_ZBTB_KLHL-like"/>
    <property type="match status" value="1"/>
</dbReference>
<protein>
    <submittedName>
        <fullName evidence="2">TD and POZ domain-containing protein 3</fullName>
    </submittedName>
</protein>
<dbReference type="SUPFAM" id="SSF54695">
    <property type="entry name" value="POZ domain"/>
    <property type="match status" value="1"/>
</dbReference>
<dbReference type="Pfam" id="PF00651">
    <property type="entry name" value="BTB"/>
    <property type="match status" value="1"/>
</dbReference>
<dbReference type="PANTHER" id="PTHR24413">
    <property type="entry name" value="SPECKLE-TYPE POZ PROTEIN"/>
    <property type="match status" value="1"/>
</dbReference>
<keyword evidence="3" id="KW-1185">Reference proteome</keyword>
<sequence>MAFGSYAAKTTQASNTFSFSFGDTNSSFQSTQINTQMFSSSTTTQAAISSSTDVLATNGTSPLHLSARKKHSFRRRVPVKYDDQKTTEYQNQSYIPDFNSSFYVPSTFETDLMSMYSDRDFSDVELKMDAESFFAHKVVLSSRSPVFKAMFLSDMKETANNCVDITDLSSETLRQMLLFMYTDTLEDLTWASTKDLYSAADKYDIISLRQRCTQLLQKQLSTSNACEALVFADLHQNSELKKMVQNYIMTHGREIFCSNEWRSFLKENPLMAAEVMHLKVLEVYK</sequence>
<dbReference type="SMART" id="SM00225">
    <property type="entry name" value="BTB"/>
    <property type="match status" value="1"/>
</dbReference>
<dbReference type="Gene3D" id="3.30.710.10">
    <property type="entry name" value="Potassium Channel Kv1.1, Chain A"/>
    <property type="match status" value="1"/>
</dbReference>
<accession>A0AAV4V402</accession>
<dbReference type="AlphaFoldDB" id="A0AAV4V402"/>
<dbReference type="EMBL" id="BPLR01013905">
    <property type="protein sequence ID" value="GIY64655.1"/>
    <property type="molecule type" value="Genomic_DNA"/>
</dbReference>
<feature type="domain" description="BTB" evidence="1">
    <location>
        <begin position="122"/>
        <end position="186"/>
    </location>
</feature>